<dbReference type="GO" id="GO:0004674">
    <property type="term" value="F:protein serine/threonine kinase activity"/>
    <property type="evidence" value="ECO:0007669"/>
    <property type="project" value="UniProtKB-KW"/>
</dbReference>
<dbReference type="PROSITE" id="PS50927">
    <property type="entry name" value="BULB_LECTIN"/>
    <property type="match status" value="1"/>
</dbReference>
<dbReference type="CDD" id="cd00028">
    <property type="entry name" value="B_lectin"/>
    <property type="match status" value="1"/>
</dbReference>
<dbReference type="Pfam" id="PF07714">
    <property type="entry name" value="PK_Tyr_Ser-Thr"/>
    <property type="match status" value="1"/>
</dbReference>
<dbReference type="InterPro" id="IPR011009">
    <property type="entry name" value="Kinase-like_dom_sf"/>
</dbReference>
<dbReference type="Gene3D" id="1.10.510.10">
    <property type="entry name" value="Transferase(Phosphotransferase) domain 1"/>
    <property type="match status" value="1"/>
</dbReference>
<evidence type="ECO:0000256" key="6">
    <source>
        <dbReference type="ARBA" id="ARBA00022679"/>
    </source>
</evidence>
<feature type="signal peptide" evidence="20">
    <location>
        <begin position="1"/>
        <end position="27"/>
    </location>
</feature>
<dbReference type="FunFam" id="1.10.510.10:FF:000060">
    <property type="entry name" value="G-type lectin S-receptor-like serine/threonine-protein kinase"/>
    <property type="match status" value="1"/>
</dbReference>
<evidence type="ECO:0000259" key="22">
    <source>
        <dbReference type="PROSITE" id="PS50927"/>
    </source>
</evidence>
<evidence type="ECO:0000256" key="13">
    <source>
        <dbReference type="ARBA" id="ARBA00022989"/>
    </source>
</evidence>
<dbReference type="Proteomes" id="UP000652761">
    <property type="component" value="Unassembled WGS sequence"/>
</dbReference>
<comment type="catalytic activity">
    <reaction evidence="18">
        <text>L-threonyl-[protein] + ATP = O-phospho-L-threonyl-[protein] + ADP + H(+)</text>
        <dbReference type="Rhea" id="RHEA:46608"/>
        <dbReference type="Rhea" id="RHEA-COMP:11060"/>
        <dbReference type="Rhea" id="RHEA-COMP:11605"/>
        <dbReference type="ChEBI" id="CHEBI:15378"/>
        <dbReference type="ChEBI" id="CHEBI:30013"/>
        <dbReference type="ChEBI" id="CHEBI:30616"/>
        <dbReference type="ChEBI" id="CHEBI:61977"/>
        <dbReference type="ChEBI" id="CHEBI:456216"/>
        <dbReference type="EC" id="2.7.11.1"/>
    </reaction>
</comment>
<keyword evidence="7 19" id="KW-0812">Transmembrane</keyword>
<dbReference type="Gene3D" id="2.90.10.10">
    <property type="entry name" value="Bulb-type lectin domain"/>
    <property type="match status" value="1"/>
</dbReference>
<feature type="transmembrane region" description="Helical" evidence="19">
    <location>
        <begin position="579"/>
        <end position="598"/>
    </location>
</feature>
<gene>
    <name evidence="24" type="ORF">Taro_041203</name>
</gene>
<evidence type="ECO:0000256" key="7">
    <source>
        <dbReference type="ARBA" id="ARBA00022692"/>
    </source>
</evidence>
<evidence type="ECO:0000256" key="18">
    <source>
        <dbReference type="PIRNR" id="PIRNR000641"/>
    </source>
</evidence>
<keyword evidence="3 18" id="KW-0723">Serine/threonine-protein kinase</keyword>
<keyword evidence="13 19" id="KW-1133">Transmembrane helix</keyword>
<evidence type="ECO:0000256" key="15">
    <source>
        <dbReference type="ARBA" id="ARBA00023136"/>
    </source>
</evidence>
<evidence type="ECO:0000256" key="4">
    <source>
        <dbReference type="ARBA" id="ARBA00022536"/>
    </source>
</evidence>
<dbReference type="InterPro" id="IPR008271">
    <property type="entry name" value="Ser/Thr_kinase_AS"/>
</dbReference>
<dbReference type="InterPro" id="IPR024171">
    <property type="entry name" value="SRK-like_kinase"/>
</dbReference>
<dbReference type="CDD" id="cd01098">
    <property type="entry name" value="PAN_AP_plant"/>
    <property type="match status" value="1"/>
</dbReference>
<comment type="subcellular location">
    <subcellularLocation>
        <location evidence="1">Cell membrane</location>
        <topology evidence="1">Single-pass type I membrane protein</topology>
    </subcellularLocation>
</comment>
<comment type="caution">
    <text evidence="24">The sequence shown here is derived from an EMBL/GenBank/DDBJ whole genome shotgun (WGS) entry which is preliminary data.</text>
</comment>
<dbReference type="FunFam" id="3.30.200.20:FF:000418">
    <property type="entry name" value="G-type lectin S-receptor-like serine/threonine-protein kinase"/>
    <property type="match status" value="1"/>
</dbReference>
<keyword evidence="4" id="KW-0245">EGF-like domain</keyword>
<dbReference type="GO" id="GO:0048544">
    <property type="term" value="P:recognition of pollen"/>
    <property type="evidence" value="ECO:0007669"/>
    <property type="project" value="InterPro"/>
</dbReference>
<evidence type="ECO:0000256" key="20">
    <source>
        <dbReference type="SAM" id="SignalP"/>
    </source>
</evidence>
<dbReference type="EC" id="2.7.11.1" evidence="18"/>
<dbReference type="OrthoDB" id="741567at2759"/>
<evidence type="ECO:0000256" key="19">
    <source>
        <dbReference type="SAM" id="Phobius"/>
    </source>
</evidence>
<evidence type="ECO:0000313" key="25">
    <source>
        <dbReference type="Proteomes" id="UP000652761"/>
    </source>
</evidence>
<protein>
    <recommendedName>
        <fullName evidence="18">Receptor-like serine/threonine-protein kinase</fullName>
        <ecNumber evidence="18">2.7.11.1</ecNumber>
    </recommendedName>
</protein>
<keyword evidence="2" id="KW-1003">Cell membrane</keyword>
<dbReference type="Pfam" id="PF08276">
    <property type="entry name" value="PAN_2"/>
    <property type="match status" value="1"/>
</dbReference>
<dbReference type="PIRSF" id="PIRSF000641">
    <property type="entry name" value="SRK"/>
    <property type="match status" value="1"/>
</dbReference>
<dbReference type="SMART" id="SM00473">
    <property type="entry name" value="PAN_AP"/>
    <property type="match status" value="1"/>
</dbReference>
<evidence type="ECO:0000259" key="23">
    <source>
        <dbReference type="PROSITE" id="PS50948"/>
    </source>
</evidence>
<dbReference type="GO" id="GO:0051707">
    <property type="term" value="P:response to other organism"/>
    <property type="evidence" value="ECO:0007669"/>
    <property type="project" value="UniProtKB-ARBA"/>
</dbReference>
<dbReference type="EMBL" id="NMUH01004100">
    <property type="protein sequence ID" value="MQM08348.1"/>
    <property type="molecule type" value="Genomic_DNA"/>
</dbReference>
<dbReference type="Pfam" id="PF01453">
    <property type="entry name" value="B_lectin"/>
    <property type="match status" value="1"/>
</dbReference>
<dbReference type="InterPro" id="IPR021820">
    <property type="entry name" value="S-locus_recpt_kinase_C"/>
</dbReference>
<keyword evidence="5" id="KW-0348">Hemagglutinin</keyword>
<dbReference type="SMART" id="SM00220">
    <property type="entry name" value="S_TKc"/>
    <property type="match status" value="1"/>
</dbReference>
<dbReference type="PROSITE" id="PS00108">
    <property type="entry name" value="PROTEIN_KINASE_ST"/>
    <property type="match status" value="1"/>
</dbReference>
<keyword evidence="8 20" id="KW-0732">Signal</keyword>
<dbReference type="AlphaFoldDB" id="A0A843WP53"/>
<feature type="transmembrane region" description="Helical" evidence="19">
    <location>
        <begin position="437"/>
        <end position="460"/>
    </location>
</feature>
<dbReference type="SMART" id="SM00108">
    <property type="entry name" value="B_lectin"/>
    <property type="match status" value="1"/>
</dbReference>
<dbReference type="GO" id="GO:0005537">
    <property type="term" value="F:D-mannose binding"/>
    <property type="evidence" value="ECO:0007669"/>
    <property type="project" value="UniProtKB-KW"/>
</dbReference>
<keyword evidence="17" id="KW-0325">Glycoprotein</keyword>
<dbReference type="PANTHER" id="PTHR27002:SF616">
    <property type="entry name" value="RECEPTOR-LIKE SERINE_THREONINE-PROTEIN KINASE"/>
    <property type="match status" value="1"/>
</dbReference>
<feature type="domain" description="Protein kinase" evidence="21">
    <location>
        <begin position="499"/>
        <end position="800"/>
    </location>
</feature>
<evidence type="ECO:0000256" key="10">
    <source>
        <dbReference type="ARBA" id="ARBA00022741"/>
    </source>
</evidence>
<keyword evidence="11 18" id="KW-0418">Kinase</keyword>
<dbReference type="Pfam" id="PF11883">
    <property type="entry name" value="DUF3403"/>
    <property type="match status" value="1"/>
</dbReference>
<feature type="domain" description="Apple" evidence="23">
    <location>
        <begin position="339"/>
        <end position="419"/>
    </location>
</feature>
<comment type="catalytic activity">
    <reaction evidence="18">
        <text>L-seryl-[protein] + ATP = O-phospho-L-seryl-[protein] + ADP + H(+)</text>
        <dbReference type="Rhea" id="RHEA:17989"/>
        <dbReference type="Rhea" id="RHEA-COMP:9863"/>
        <dbReference type="Rhea" id="RHEA-COMP:11604"/>
        <dbReference type="ChEBI" id="CHEBI:15378"/>
        <dbReference type="ChEBI" id="CHEBI:29999"/>
        <dbReference type="ChEBI" id="CHEBI:30616"/>
        <dbReference type="ChEBI" id="CHEBI:83421"/>
        <dbReference type="ChEBI" id="CHEBI:456216"/>
        <dbReference type="EC" id="2.7.11.1"/>
    </reaction>
</comment>
<dbReference type="InterPro" id="IPR000719">
    <property type="entry name" value="Prot_kinase_dom"/>
</dbReference>
<evidence type="ECO:0000259" key="21">
    <source>
        <dbReference type="PROSITE" id="PS50011"/>
    </source>
</evidence>
<evidence type="ECO:0000256" key="9">
    <source>
        <dbReference type="ARBA" id="ARBA00022737"/>
    </source>
</evidence>
<evidence type="ECO:0000256" key="14">
    <source>
        <dbReference type="ARBA" id="ARBA00023035"/>
    </source>
</evidence>
<dbReference type="GO" id="GO:0005886">
    <property type="term" value="C:plasma membrane"/>
    <property type="evidence" value="ECO:0007669"/>
    <property type="project" value="UniProtKB-SubCell"/>
</dbReference>
<dbReference type="InterPro" id="IPR001480">
    <property type="entry name" value="Bulb-type_lectin_dom"/>
</dbReference>
<evidence type="ECO:0000256" key="5">
    <source>
        <dbReference type="ARBA" id="ARBA00022546"/>
    </source>
</evidence>
<dbReference type="SUPFAM" id="SSF56112">
    <property type="entry name" value="Protein kinase-like (PK-like)"/>
    <property type="match status" value="1"/>
</dbReference>
<evidence type="ECO:0000256" key="3">
    <source>
        <dbReference type="ARBA" id="ARBA00022527"/>
    </source>
</evidence>
<evidence type="ECO:0000256" key="12">
    <source>
        <dbReference type="ARBA" id="ARBA00022840"/>
    </source>
</evidence>
<evidence type="ECO:0000256" key="8">
    <source>
        <dbReference type="ARBA" id="ARBA00022729"/>
    </source>
</evidence>
<dbReference type="InterPro" id="IPR001245">
    <property type="entry name" value="Ser-Thr/Tyr_kinase_cat_dom"/>
</dbReference>
<evidence type="ECO:0000256" key="16">
    <source>
        <dbReference type="ARBA" id="ARBA00023157"/>
    </source>
</evidence>
<evidence type="ECO:0000256" key="17">
    <source>
        <dbReference type="ARBA" id="ARBA00023180"/>
    </source>
</evidence>
<dbReference type="InterPro" id="IPR000858">
    <property type="entry name" value="S_locus_glycoprot_dom"/>
</dbReference>
<dbReference type="InterPro" id="IPR036426">
    <property type="entry name" value="Bulb-type_lectin_dom_sf"/>
</dbReference>
<dbReference type="Pfam" id="PF00954">
    <property type="entry name" value="S_locus_glycop"/>
    <property type="match status" value="1"/>
</dbReference>
<evidence type="ECO:0000313" key="24">
    <source>
        <dbReference type="EMBL" id="MQM08348.1"/>
    </source>
</evidence>
<keyword evidence="16" id="KW-1015">Disulfide bond</keyword>
<evidence type="ECO:0000256" key="11">
    <source>
        <dbReference type="ARBA" id="ARBA00022777"/>
    </source>
</evidence>
<dbReference type="PANTHER" id="PTHR27002">
    <property type="entry name" value="RECEPTOR-LIKE SERINE/THREONINE-PROTEIN KINASE SD1-8"/>
    <property type="match status" value="1"/>
</dbReference>
<organism evidence="24 25">
    <name type="scientific">Colocasia esculenta</name>
    <name type="common">Wild taro</name>
    <name type="synonym">Arum esculentum</name>
    <dbReference type="NCBI Taxonomy" id="4460"/>
    <lineage>
        <taxon>Eukaryota</taxon>
        <taxon>Viridiplantae</taxon>
        <taxon>Streptophyta</taxon>
        <taxon>Embryophyta</taxon>
        <taxon>Tracheophyta</taxon>
        <taxon>Spermatophyta</taxon>
        <taxon>Magnoliopsida</taxon>
        <taxon>Liliopsida</taxon>
        <taxon>Araceae</taxon>
        <taxon>Aroideae</taxon>
        <taxon>Colocasieae</taxon>
        <taxon>Colocasia</taxon>
    </lineage>
</organism>
<proteinExistence type="inferred from homology"/>
<accession>A0A843WP53</accession>
<dbReference type="Gene3D" id="3.30.200.20">
    <property type="entry name" value="Phosphorylase Kinase, domain 1"/>
    <property type="match status" value="1"/>
</dbReference>
<keyword evidence="6 18" id="KW-0808">Transferase</keyword>
<dbReference type="PROSITE" id="PS50948">
    <property type="entry name" value="PAN"/>
    <property type="match status" value="1"/>
</dbReference>
<evidence type="ECO:0000256" key="2">
    <source>
        <dbReference type="ARBA" id="ARBA00022475"/>
    </source>
</evidence>
<keyword evidence="9" id="KW-0677">Repeat</keyword>
<dbReference type="GO" id="GO:0005524">
    <property type="term" value="F:ATP binding"/>
    <property type="evidence" value="ECO:0007669"/>
    <property type="project" value="UniProtKB-KW"/>
</dbReference>
<sequence>MGINPFERSLLLFVLFFFSVVFSPAMASAGDTLAPGESLTDNQTLSSAGGMFELGFFSPGVSKSRYLGIWFKNVTYQNVVWVANRDNPIADSSGVLRVDGNGTLLLLNGSSSVVWSSGQLQVSRPVAQILDSGNLVVKEADLQTPAWQSFDCPGRTLLAGMKLSSRSLGRTCFKSWRSEDDPSPGNYSARMESTGEIVLWEGSRRRYRSGPWNGLRFSGVPEMATYNVFTDTFFPASSPGHDAYYEYKINAPVLMQLYCDASGVFRRLIWINKTSMWTEFWTAPKDQCDLYGHCGPFGVCNSNDSPVCSCLHGFRPKSLQDWYLRDASDGCVRKTKLNCSTDGFLLVGGMKLPDMRNAVVDNSIGVGECRDLCWKNCSCTAYARANISEGGSGCIIWVGDLVDLRQYREGGQDLYIRLEASELDSIDGQRKQRSGTIIIVVGITLAIGILLMMLSAFYLWRRKRRKGTVKRFKFDFNEEKEMELPLFDFNEIAIATDDFSQQNKLGEGGFGPVYKGKLIDGQKIAVKRLSKFSDQGVEEFKNEVRVIVKLQHRNLVRLLGCCVEGEERMLVYEYMPNKSLDAFIFGLFFLSISSNFILPSSISSLLLDMDARGKDASLNWQKRFDIILGIARGLLYLHQDSILRIIHRDLKTSNILLDQHMNPRISDFGTARIYKGEQGEENTRRIVGTYGYMSPEYAMHGVFSVKSDVFSFGVLLLEIVSGKKNRGFYQSDPALNLLGHAWKLWTEGNCLELLDGLISHSVPIPQVTRCIHVGLLCVQDHAEDRPTMAMVVLMLGSETVALPQPKSPGFLLGRSPKEAESSSIGQETCTISDVTITELEGR</sequence>
<dbReference type="InterPro" id="IPR003609">
    <property type="entry name" value="Pan_app"/>
</dbReference>
<reference evidence="24" key="1">
    <citation type="submission" date="2017-07" db="EMBL/GenBank/DDBJ databases">
        <title>Taro Niue Genome Assembly and Annotation.</title>
        <authorList>
            <person name="Atibalentja N."/>
            <person name="Keating K."/>
            <person name="Fields C.J."/>
        </authorList>
    </citation>
    <scope>NUCLEOTIDE SEQUENCE</scope>
    <source>
        <strain evidence="24">Niue_2</strain>
        <tissue evidence="24">Leaf</tissue>
    </source>
</reference>
<name>A0A843WP53_COLES</name>
<dbReference type="FunFam" id="2.90.10.10:FF:000029">
    <property type="entry name" value="G-type lectin S-receptor-like serine/threonine-protein kinase"/>
    <property type="match status" value="1"/>
</dbReference>
<keyword evidence="12 18" id="KW-0067">ATP-binding</keyword>
<feature type="chain" id="PRO_5032516225" description="Receptor-like serine/threonine-protein kinase" evidence="20">
    <location>
        <begin position="28"/>
        <end position="842"/>
    </location>
</feature>
<keyword evidence="14" id="KW-0465">Mannose-binding</keyword>
<dbReference type="SUPFAM" id="SSF51110">
    <property type="entry name" value="alpha-D-mannose-specific plant lectins"/>
    <property type="match status" value="1"/>
</dbReference>
<feature type="domain" description="Bulb-type lectin" evidence="22">
    <location>
        <begin position="30"/>
        <end position="150"/>
    </location>
</feature>
<keyword evidence="25" id="KW-1185">Reference proteome</keyword>
<evidence type="ECO:0000256" key="1">
    <source>
        <dbReference type="ARBA" id="ARBA00004251"/>
    </source>
</evidence>
<comment type="similarity">
    <text evidence="18">Belongs to the protein kinase superfamily. Ser/Thr protein kinase family.</text>
</comment>
<keyword evidence="14" id="KW-0430">Lectin</keyword>
<dbReference type="PROSITE" id="PS50011">
    <property type="entry name" value="PROTEIN_KINASE_DOM"/>
    <property type="match status" value="1"/>
</dbReference>
<keyword evidence="10 18" id="KW-0547">Nucleotide-binding</keyword>
<keyword evidence="15 19" id="KW-0472">Membrane</keyword>